<dbReference type="AlphaFoldDB" id="A0AAW1VQD3"/>
<dbReference type="EMBL" id="JBEDUW010000041">
    <property type="protein sequence ID" value="KAK9907098.1"/>
    <property type="molecule type" value="Genomic_DNA"/>
</dbReference>
<comment type="caution">
    <text evidence="1">The sequence shown here is derived from an EMBL/GenBank/DDBJ whole genome shotgun (WGS) entry which is preliminary data.</text>
</comment>
<name>A0AAW1VQD3_RUBAR</name>
<dbReference type="Proteomes" id="UP001457282">
    <property type="component" value="Unassembled WGS sequence"/>
</dbReference>
<proteinExistence type="predicted"/>
<sequence>MRIGIAAVEESHEECGGDDYCLCAAALIGIVNKGHQLEKTENKADNSRREDWKEKFELNACDVADFGLIIVNSIISKLKTRFLVISCWSNLILE</sequence>
<keyword evidence="2" id="KW-1185">Reference proteome</keyword>
<evidence type="ECO:0000313" key="2">
    <source>
        <dbReference type="Proteomes" id="UP001457282"/>
    </source>
</evidence>
<gene>
    <name evidence="1" type="ORF">M0R45_002462</name>
</gene>
<reference evidence="1 2" key="1">
    <citation type="journal article" date="2023" name="G3 (Bethesda)">
        <title>A chromosome-length genome assembly and annotation of blackberry (Rubus argutus, cv. 'Hillquist').</title>
        <authorList>
            <person name="Bruna T."/>
            <person name="Aryal R."/>
            <person name="Dudchenko O."/>
            <person name="Sargent D.J."/>
            <person name="Mead D."/>
            <person name="Buti M."/>
            <person name="Cavallini A."/>
            <person name="Hytonen T."/>
            <person name="Andres J."/>
            <person name="Pham M."/>
            <person name="Weisz D."/>
            <person name="Mascagni F."/>
            <person name="Usai G."/>
            <person name="Natali L."/>
            <person name="Bassil N."/>
            <person name="Fernandez G.E."/>
            <person name="Lomsadze A."/>
            <person name="Armour M."/>
            <person name="Olukolu B."/>
            <person name="Poorten T."/>
            <person name="Britton C."/>
            <person name="Davik J."/>
            <person name="Ashrafi H."/>
            <person name="Aiden E.L."/>
            <person name="Borodovsky M."/>
            <person name="Worthington M."/>
        </authorList>
    </citation>
    <scope>NUCLEOTIDE SEQUENCE [LARGE SCALE GENOMIC DNA]</scope>
    <source>
        <strain evidence="1">PI 553951</strain>
    </source>
</reference>
<protein>
    <submittedName>
        <fullName evidence="1">Uncharacterized protein</fullName>
    </submittedName>
</protein>
<evidence type="ECO:0000313" key="1">
    <source>
        <dbReference type="EMBL" id="KAK9907098.1"/>
    </source>
</evidence>
<accession>A0AAW1VQD3</accession>
<organism evidence="1 2">
    <name type="scientific">Rubus argutus</name>
    <name type="common">Southern blackberry</name>
    <dbReference type="NCBI Taxonomy" id="59490"/>
    <lineage>
        <taxon>Eukaryota</taxon>
        <taxon>Viridiplantae</taxon>
        <taxon>Streptophyta</taxon>
        <taxon>Embryophyta</taxon>
        <taxon>Tracheophyta</taxon>
        <taxon>Spermatophyta</taxon>
        <taxon>Magnoliopsida</taxon>
        <taxon>eudicotyledons</taxon>
        <taxon>Gunneridae</taxon>
        <taxon>Pentapetalae</taxon>
        <taxon>rosids</taxon>
        <taxon>fabids</taxon>
        <taxon>Rosales</taxon>
        <taxon>Rosaceae</taxon>
        <taxon>Rosoideae</taxon>
        <taxon>Rosoideae incertae sedis</taxon>
        <taxon>Rubus</taxon>
    </lineage>
</organism>